<dbReference type="Proteomes" id="UP000078200">
    <property type="component" value="Unassembled WGS sequence"/>
</dbReference>
<evidence type="ECO:0000259" key="4">
    <source>
        <dbReference type="PROSITE" id="PS50835"/>
    </source>
</evidence>
<dbReference type="SUPFAM" id="SSF48726">
    <property type="entry name" value="Immunoglobulin"/>
    <property type="match status" value="2"/>
</dbReference>
<dbReference type="VEuPathDB" id="VectorBase:GAUT019019"/>
<evidence type="ECO:0000256" key="3">
    <source>
        <dbReference type="ARBA" id="ARBA00023157"/>
    </source>
</evidence>
<keyword evidence="6" id="KW-1185">Reference proteome</keyword>
<organism evidence="5 6">
    <name type="scientific">Glossina austeni</name>
    <name type="common">Savannah tsetse fly</name>
    <dbReference type="NCBI Taxonomy" id="7395"/>
    <lineage>
        <taxon>Eukaryota</taxon>
        <taxon>Metazoa</taxon>
        <taxon>Ecdysozoa</taxon>
        <taxon>Arthropoda</taxon>
        <taxon>Hexapoda</taxon>
        <taxon>Insecta</taxon>
        <taxon>Pterygota</taxon>
        <taxon>Neoptera</taxon>
        <taxon>Endopterygota</taxon>
        <taxon>Diptera</taxon>
        <taxon>Brachycera</taxon>
        <taxon>Muscomorpha</taxon>
        <taxon>Hippoboscoidea</taxon>
        <taxon>Glossinidae</taxon>
        <taxon>Glossina</taxon>
    </lineage>
</organism>
<dbReference type="STRING" id="7395.A0A1A9UXK2"/>
<feature type="domain" description="Ig-like" evidence="4">
    <location>
        <begin position="7"/>
        <end position="101"/>
    </location>
</feature>
<dbReference type="InterPro" id="IPR013783">
    <property type="entry name" value="Ig-like_fold"/>
</dbReference>
<comment type="subcellular location">
    <subcellularLocation>
        <location evidence="1">Membrane</location>
        <topology evidence="1">Single-pass membrane protein</topology>
    </subcellularLocation>
</comment>
<protein>
    <recommendedName>
        <fullName evidence="4">Ig-like domain-containing protein</fullName>
    </recommendedName>
</protein>
<dbReference type="PANTHER" id="PTHR23278:SF31">
    <property type="entry name" value="SIDESTEP II, ISOFORM A"/>
    <property type="match status" value="1"/>
</dbReference>
<feature type="domain" description="Ig-like" evidence="4">
    <location>
        <begin position="227"/>
        <end position="314"/>
    </location>
</feature>
<proteinExistence type="predicted"/>
<dbReference type="Pfam" id="PF13927">
    <property type="entry name" value="Ig_3"/>
    <property type="match status" value="1"/>
</dbReference>
<dbReference type="Gene3D" id="2.60.40.10">
    <property type="entry name" value="Immunoglobulins"/>
    <property type="match status" value="2"/>
</dbReference>
<dbReference type="InterPro" id="IPR036179">
    <property type="entry name" value="Ig-like_dom_sf"/>
</dbReference>
<dbReference type="Pfam" id="PF08205">
    <property type="entry name" value="C2-set_2"/>
    <property type="match status" value="1"/>
</dbReference>
<dbReference type="SMART" id="SM00409">
    <property type="entry name" value="IG"/>
    <property type="match status" value="2"/>
</dbReference>
<dbReference type="PROSITE" id="PS50835">
    <property type="entry name" value="IG_LIKE"/>
    <property type="match status" value="2"/>
</dbReference>
<keyword evidence="3" id="KW-1015">Disulfide bond</keyword>
<accession>A0A1A9UXK2</accession>
<evidence type="ECO:0000313" key="5">
    <source>
        <dbReference type="EnsemblMetazoa" id="GAUT019019-PA"/>
    </source>
</evidence>
<keyword evidence="2" id="KW-0472">Membrane</keyword>
<dbReference type="PANTHER" id="PTHR23278">
    <property type="entry name" value="SIDESTEP PROTEIN"/>
    <property type="match status" value="1"/>
</dbReference>
<dbReference type="InterPro" id="IPR003599">
    <property type="entry name" value="Ig_sub"/>
</dbReference>
<evidence type="ECO:0000256" key="2">
    <source>
        <dbReference type="ARBA" id="ARBA00023136"/>
    </source>
</evidence>
<sequence length="331" mass="37517">MQSEVKPLEVKIIEPPSSMVADRRYEVTCESSGSRPNAIITWYKGKRQLRRTKFSSSAHLALDASICYREDEISNNTTRSELSFVPTTDDDGKSITCRAENPNVNGLYLETMWKLNVRITTLMLSFIADKLQYLLKKSNNNKSCPSVRLWNSGKLNLNTNGPKSNIVSEKCVHGMLDRNCKQQTGQKSIKLPKTSWLHYEFDCPLIITIVIGFIIHSHKNARLLEDPPLVTLRLGSTLSPDDIKEGDDVYFECHVQSNPQWRKLLWLHNGIHLEHNTSARVIRSNQSLVLQKITKHYAGNYACSAINDEGETVSNQLPLRVKCGNFISTAR</sequence>
<dbReference type="InterPro" id="IPR013162">
    <property type="entry name" value="CD80_C2-set"/>
</dbReference>
<evidence type="ECO:0000313" key="6">
    <source>
        <dbReference type="Proteomes" id="UP000078200"/>
    </source>
</evidence>
<name>A0A1A9UXK2_GLOAU</name>
<dbReference type="GO" id="GO:0016020">
    <property type="term" value="C:membrane"/>
    <property type="evidence" value="ECO:0007669"/>
    <property type="project" value="UniProtKB-SubCell"/>
</dbReference>
<evidence type="ECO:0000256" key="1">
    <source>
        <dbReference type="ARBA" id="ARBA00004167"/>
    </source>
</evidence>
<dbReference type="InterPro" id="IPR007110">
    <property type="entry name" value="Ig-like_dom"/>
</dbReference>
<reference evidence="5" key="1">
    <citation type="submission" date="2020-05" db="UniProtKB">
        <authorList>
            <consortium name="EnsemblMetazoa"/>
        </authorList>
    </citation>
    <scope>IDENTIFICATION</scope>
    <source>
        <strain evidence="5">TTRI</strain>
    </source>
</reference>
<dbReference type="AlphaFoldDB" id="A0A1A9UXK2"/>
<dbReference type="EnsemblMetazoa" id="GAUT019019-RA">
    <property type="protein sequence ID" value="GAUT019019-PA"/>
    <property type="gene ID" value="GAUT019019"/>
</dbReference>